<name>A0ABT8KSH3_9BACT</name>
<organism evidence="5 6">
    <name type="scientific">Splendidivirga corallicola</name>
    <dbReference type="NCBI Taxonomy" id="3051826"/>
    <lineage>
        <taxon>Bacteria</taxon>
        <taxon>Pseudomonadati</taxon>
        <taxon>Bacteroidota</taxon>
        <taxon>Cytophagia</taxon>
        <taxon>Cytophagales</taxon>
        <taxon>Splendidivirgaceae</taxon>
        <taxon>Splendidivirga</taxon>
    </lineage>
</organism>
<evidence type="ECO:0000256" key="1">
    <source>
        <dbReference type="ARBA" id="ARBA00023015"/>
    </source>
</evidence>
<evidence type="ECO:0000313" key="5">
    <source>
        <dbReference type="EMBL" id="MDN5203701.1"/>
    </source>
</evidence>
<evidence type="ECO:0000259" key="4">
    <source>
        <dbReference type="PROSITE" id="PS50987"/>
    </source>
</evidence>
<evidence type="ECO:0000256" key="2">
    <source>
        <dbReference type="ARBA" id="ARBA00023125"/>
    </source>
</evidence>
<dbReference type="Gene3D" id="1.10.10.10">
    <property type="entry name" value="Winged helix-like DNA-binding domain superfamily/Winged helix DNA-binding domain"/>
    <property type="match status" value="1"/>
</dbReference>
<evidence type="ECO:0000256" key="3">
    <source>
        <dbReference type="ARBA" id="ARBA00023163"/>
    </source>
</evidence>
<dbReference type="Proteomes" id="UP001172082">
    <property type="component" value="Unassembled WGS sequence"/>
</dbReference>
<dbReference type="SMART" id="SM00418">
    <property type="entry name" value="HTH_ARSR"/>
    <property type="match status" value="1"/>
</dbReference>
<sequence>MKIDLENIDVEKLEKVALILKTIGHPVRLGIIGLLTQDEELSVNEICERLDLTQSLISHHLSNMKLKGILQSRRDGKQIYYGLKLQEVVTVVKCMAECEI</sequence>
<protein>
    <submittedName>
        <fullName evidence="5">Metalloregulator ArsR/SmtB family transcription factor</fullName>
    </submittedName>
</protein>
<feature type="domain" description="HTH arsR-type" evidence="4">
    <location>
        <begin position="8"/>
        <end position="100"/>
    </location>
</feature>
<keyword evidence="6" id="KW-1185">Reference proteome</keyword>
<dbReference type="InterPro" id="IPR036388">
    <property type="entry name" value="WH-like_DNA-bd_sf"/>
</dbReference>
<gene>
    <name evidence="5" type="ORF">QQ008_20090</name>
</gene>
<dbReference type="InterPro" id="IPR001845">
    <property type="entry name" value="HTH_ArsR_DNA-bd_dom"/>
</dbReference>
<keyword evidence="2" id="KW-0238">DNA-binding</keyword>
<dbReference type="PRINTS" id="PR00778">
    <property type="entry name" value="HTHARSR"/>
</dbReference>
<dbReference type="PANTHER" id="PTHR43132">
    <property type="entry name" value="ARSENICAL RESISTANCE OPERON REPRESSOR ARSR-RELATED"/>
    <property type="match status" value="1"/>
</dbReference>
<reference evidence="5" key="1">
    <citation type="submission" date="2023-06" db="EMBL/GenBank/DDBJ databases">
        <title>Genomic of Parafulvivirga corallium.</title>
        <authorList>
            <person name="Wang G."/>
        </authorList>
    </citation>
    <scope>NUCLEOTIDE SEQUENCE</scope>
    <source>
        <strain evidence="5">BMA10</strain>
    </source>
</reference>
<dbReference type="InterPro" id="IPR036390">
    <property type="entry name" value="WH_DNA-bd_sf"/>
</dbReference>
<dbReference type="SUPFAM" id="SSF46785">
    <property type="entry name" value="Winged helix' DNA-binding domain"/>
    <property type="match status" value="1"/>
</dbReference>
<comment type="caution">
    <text evidence="5">The sequence shown here is derived from an EMBL/GenBank/DDBJ whole genome shotgun (WGS) entry which is preliminary data.</text>
</comment>
<dbReference type="InterPro" id="IPR051011">
    <property type="entry name" value="Metal_resp_trans_reg"/>
</dbReference>
<proteinExistence type="predicted"/>
<dbReference type="InterPro" id="IPR011991">
    <property type="entry name" value="ArsR-like_HTH"/>
</dbReference>
<accession>A0ABT8KSH3</accession>
<dbReference type="NCBIfam" id="NF033788">
    <property type="entry name" value="HTH_metalloreg"/>
    <property type="match status" value="1"/>
</dbReference>
<dbReference type="EMBL" id="JAUJEA010000008">
    <property type="protein sequence ID" value="MDN5203701.1"/>
    <property type="molecule type" value="Genomic_DNA"/>
</dbReference>
<dbReference type="RefSeq" id="WP_346753724.1">
    <property type="nucleotide sequence ID" value="NZ_JAUJEA010000008.1"/>
</dbReference>
<dbReference type="PROSITE" id="PS50987">
    <property type="entry name" value="HTH_ARSR_2"/>
    <property type="match status" value="1"/>
</dbReference>
<dbReference type="CDD" id="cd00090">
    <property type="entry name" value="HTH_ARSR"/>
    <property type="match status" value="1"/>
</dbReference>
<dbReference type="PANTHER" id="PTHR43132:SF2">
    <property type="entry name" value="ARSENICAL RESISTANCE OPERON REPRESSOR ARSR-RELATED"/>
    <property type="match status" value="1"/>
</dbReference>
<evidence type="ECO:0000313" key="6">
    <source>
        <dbReference type="Proteomes" id="UP001172082"/>
    </source>
</evidence>
<keyword evidence="3" id="KW-0804">Transcription</keyword>
<keyword evidence="1" id="KW-0805">Transcription regulation</keyword>
<dbReference type="Pfam" id="PF01022">
    <property type="entry name" value="HTH_5"/>
    <property type="match status" value="1"/>
</dbReference>